<evidence type="ECO:0000313" key="4">
    <source>
        <dbReference type="Proteomes" id="UP000326063"/>
    </source>
</evidence>
<dbReference type="InterPro" id="IPR027417">
    <property type="entry name" value="P-loop_NTPase"/>
</dbReference>
<feature type="compositionally biased region" description="Polar residues" evidence="1">
    <location>
        <begin position="1"/>
        <end position="14"/>
    </location>
</feature>
<keyword evidence="2" id="KW-0472">Membrane</keyword>
<evidence type="ECO:0000256" key="1">
    <source>
        <dbReference type="SAM" id="MobiDB-lite"/>
    </source>
</evidence>
<organism evidence="3 4">
    <name type="scientific">Mycobacterium phage Mercurio</name>
    <dbReference type="NCBI Taxonomy" id="2575612"/>
    <lineage>
        <taxon>Viruses</taxon>
        <taxon>Duplodnaviria</taxon>
        <taxon>Heunggongvirae</taxon>
        <taxon>Uroviricota</taxon>
        <taxon>Caudoviricetes</taxon>
        <taxon>Gclasvirinae</taxon>
        <taxon>Jolieduovirus</taxon>
        <taxon>Jolieduovirus mercurio</taxon>
    </lineage>
</organism>
<dbReference type="EMBL" id="MN234219">
    <property type="protein sequence ID" value="QFG06005.1"/>
    <property type="molecule type" value="Genomic_DNA"/>
</dbReference>
<gene>
    <name evidence="3" type="primary">3</name>
    <name evidence="3" type="ORF">PBI_MERCURIO_3</name>
</gene>
<protein>
    <submittedName>
        <fullName evidence="3">Terminase</fullName>
    </submittedName>
</protein>
<accession>A0A5J6TCT2</accession>
<proteinExistence type="predicted"/>
<dbReference type="Proteomes" id="UP000326063">
    <property type="component" value="Segment"/>
</dbReference>
<evidence type="ECO:0000256" key="2">
    <source>
        <dbReference type="SAM" id="Phobius"/>
    </source>
</evidence>
<keyword evidence="4" id="KW-1185">Reference proteome</keyword>
<keyword evidence="2" id="KW-1133">Transmembrane helix</keyword>
<dbReference type="GeneID" id="63926100"/>
<name>A0A5J6TCT2_9CAUD</name>
<reference evidence="3 4" key="1">
    <citation type="submission" date="2019-07" db="EMBL/GenBank/DDBJ databases">
        <authorList>
            <person name="Divens A.M."/>
            <person name="Garlena R.A."/>
            <person name="Russell D.A."/>
            <person name="Pope W.H."/>
            <person name="Jacobs-Sera D."/>
            <person name="Hatfull G.F."/>
        </authorList>
    </citation>
    <scope>NUCLEOTIDE SEQUENCE [LARGE SCALE GENOMIC DNA]</scope>
</reference>
<dbReference type="RefSeq" id="YP_010051609.1">
    <property type="nucleotide sequence ID" value="NC_054445.1"/>
</dbReference>
<evidence type="ECO:0000313" key="3">
    <source>
        <dbReference type="EMBL" id="QFG06005.1"/>
    </source>
</evidence>
<feature type="transmembrane region" description="Helical" evidence="2">
    <location>
        <begin position="113"/>
        <end position="135"/>
    </location>
</feature>
<dbReference type="KEGG" id="vg:63926100"/>
<feature type="region of interest" description="Disordered" evidence="1">
    <location>
        <begin position="1"/>
        <end position="43"/>
    </location>
</feature>
<feature type="region of interest" description="Disordered" evidence="1">
    <location>
        <begin position="273"/>
        <end position="294"/>
    </location>
</feature>
<sequence>MPTGTKTRSSSATTPKKGRPTASRPRSGPAGGRPPTKPLDGPRLSEVARHIVRPDGIVKTAWPAIRDTCNAIGWTFDRWQDGLGRLITALDGTGLYAADTSVISIPRQVGKTYLIGCIVFALALLTPGLTVIWTAHRTKTAKETFASMRAMCENPLVKRHLLPHGKGIVLARGDEGIYLKNGSRIMFGARENGFGLGFAKVGVLVLDEAQRLTSKAMDDLIPTMNTVENPLVLLTGTPPRPTDAGEVFTMLRQDALDGESEGTLYVEFSADKGANPDDRAQLRKANPSYPHRTSERAIRRMRKNLTEDSFLREAFGIWDENAHRPVVTAARWRRLLRTPATVPACPPDGTKPNGFGIDMNHQGRISVSACWLDEDQAHAEEVWAGDDTDACVEWVNDAWRRAGRRTVVVVDSESPAVSMVVDLENKGVIVVVTSAPMMAAACGAVENRLKAGTLTHGGLEGEQVQVTTAVVKDGRKRAIRGAGSWGWDRRNPASQIQQAVSLTLAVFGATKNKRSVRRSTDAGREAVLL</sequence>
<keyword evidence="2" id="KW-0812">Transmembrane</keyword>
<dbReference type="Gene3D" id="3.40.50.300">
    <property type="entry name" value="P-loop containing nucleotide triphosphate hydrolases"/>
    <property type="match status" value="1"/>
</dbReference>
<dbReference type="SUPFAM" id="SSF52540">
    <property type="entry name" value="P-loop containing nucleoside triphosphate hydrolases"/>
    <property type="match status" value="1"/>
</dbReference>